<dbReference type="InterPro" id="IPR027417">
    <property type="entry name" value="P-loop_NTPase"/>
</dbReference>
<reference evidence="7 8" key="1">
    <citation type="journal article" date="2019" name="Microb. Cell Fact.">
        <title>Exploring novel herbicidin analogues by transcriptional regulator overexpression and MS/MS molecular networking.</title>
        <authorList>
            <person name="Shi Y."/>
            <person name="Gu R."/>
            <person name="Li Y."/>
            <person name="Wang X."/>
            <person name="Ren W."/>
            <person name="Li X."/>
            <person name="Wang L."/>
            <person name="Xie Y."/>
            <person name="Hong B."/>
        </authorList>
    </citation>
    <scope>NUCLEOTIDE SEQUENCE [LARGE SCALE GENOMIC DNA]</scope>
    <source>
        <strain evidence="7 8">US-43</strain>
    </source>
</reference>
<sequence>MGPMIEVSELTKRYGGKTAVDRLSFTVRPGRVTGFLGPNGAGKSTTLRMILGLDAPTAGAATVDGVPFRRHPRGLRHVGALLDASHVHGGRTAAAHLAALARSNALPRRRVDESLAEVGLTEAANRRVGGFSLGMKQRLGIAAALLGDPPVLLFDEPVNGMDPEGVLWVRNLFRRLAAEGRTVFLSSHLMSEMENTADDLIVIGRGRLIAAEPLRDFATRGTHRAVAVATPQAAELAAVLTAAGAIVEREGPTPEPERDAATPERERPTPEREYPAATRRLTVTGLPATRIGALAHEHRIRLDELTPHTASLEAAFMELTATATEYPAGRPR</sequence>
<dbReference type="Proteomes" id="UP000327000">
    <property type="component" value="Unassembled WGS sequence"/>
</dbReference>
<dbReference type="Pfam" id="PF00005">
    <property type="entry name" value="ABC_tran"/>
    <property type="match status" value="1"/>
</dbReference>
<evidence type="ECO:0000256" key="1">
    <source>
        <dbReference type="ARBA" id="ARBA00005417"/>
    </source>
</evidence>
<evidence type="ECO:0000256" key="3">
    <source>
        <dbReference type="ARBA" id="ARBA00022741"/>
    </source>
</evidence>
<dbReference type="InterPro" id="IPR003593">
    <property type="entry name" value="AAA+_ATPase"/>
</dbReference>
<organism evidence="7 8">
    <name type="scientific">Streptomyces mobaraensis</name>
    <name type="common">Streptoverticillium mobaraense</name>
    <dbReference type="NCBI Taxonomy" id="35621"/>
    <lineage>
        <taxon>Bacteria</taxon>
        <taxon>Bacillati</taxon>
        <taxon>Actinomycetota</taxon>
        <taxon>Actinomycetes</taxon>
        <taxon>Kitasatosporales</taxon>
        <taxon>Streptomycetaceae</taxon>
        <taxon>Streptomyces</taxon>
    </lineage>
</organism>
<dbReference type="EMBL" id="VOKX01000022">
    <property type="protein sequence ID" value="KAB7846409.1"/>
    <property type="molecule type" value="Genomic_DNA"/>
</dbReference>
<keyword evidence="4 7" id="KW-0067">ATP-binding</keyword>
<evidence type="ECO:0000256" key="5">
    <source>
        <dbReference type="SAM" id="MobiDB-lite"/>
    </source>
</evidence>
<feature type="domain" description="ABC transporter" evidence="6">
    <location>
        <begin position="5"/>
        <end position="230"/>
    </location>
</feature>
<feature type="compositionally biased region" description="Basic and acidic residues" evidence="5">
    <location>
        <begin position="247"/>
        <end position="274"/>
    </location>
</feature>
<evidence type="ECO:0000313" key="7">
    <source>
        <dbReference type="EMBL" id="KAB7846409.1"/>
    </source>
</evidence>
<name>A0A5N5W901_STRMB</name>
<feature type="region of interest" description="Disordered" evidence="5">
    <location>
        <begin position="246"/>
        <end position="275"/>
    </location>
</feature>
<protein>
    <submittedName>
        <fullName evidence="7">ATP-binding cassette domain-containing protein</fullName>
    </submittedName>
</protein>
<dbReference type="PANTHER" id="PTHR43335">
    <property type="entry name" value="ABC TRANSPORTER, ATP-BINDING PROTEIN"/>
    <property type="match status" value="1"/>
</dbReference>
<proteinExistence type="inferred from homology"/>
<keyword evidence="2" id="KW-0813">Transport</keyword>
<evidence type="ECO:0000313" key="8">
    <source>
        <dbReference type="Proteomes" id="UP000327000"/>
    </source>
</evidence>
<dbReference type="OrthoDB" id="9804819at2"/>
<evidence type="ECO:0000256" key="4">
    <source>
        <dbReference type="ARBA" id="ARBA00022840"/>
    </source>
</evidence>
<dbReference type="PANTHER" id="PTHR43335:SF4">
    <property type="entry name" value="ABC TRANSPORTER, ATP-BINDING PROTEIN"/>
    <property type="match status" value="1"/>
</dbReference>
<accession>A0A5N5W901</accession>
<keyword evidence="8" id="KW-1185">Reference proteome</keyword>
<dbReference type="Gene3D" id="3.40.50.300">
    <property type="entry name" value="P-loop containing nucleotide triphosphate hydrolases"/>
    <property type="match status" value="1"/>
</dbReference>
<dbReference type="InterPro" id="IPR017871">
    <property type="entry name" value="ABC_transporter-like_CS"/>
</dbReference>
<dbReference type="AlphaFoldDB" id="A0A5N5W901"/>
<dbReference type="GO" id="GO:0005524">
    <property type="term" value="F:ATP binding"/>
    <property type="evidence" value="ECO:0007669"/>
    <property type="project" value="UniProtKB-KW"/>
</dbReference>
<dbReference type="PROSITE" id="PS00211">
    <property type="entry name" value="ABC_TRANSPORTER_1"/>
    <property type="match status" value="1"/>
</dbReference>
<comment type="similarity">
    <text evidence="1">Belongs to the ABC transporter superfamily.</text>
</comment>
<gene>
    <name evidence="7" type="ORF">FRZ00_12930</name>
</gene>
<dbReference type="GO" id="GO:0016887">
    <property type="term" value="F:ATP hydrolysis activity"/>
    <property type="evidence" value="ECO:0007669"/>
    <property type="project" value="InterPro"/>
</dbReference>
<dbReference type="PROSITE" id="PS50893">
    <property type="entry name" value="ABC_TRANSPORTER_2"/>
    <property type="match status" value="1"/>
</dbReference>
<dbReference type="SUPFAM" id="SSF52540">
    <property type="entry name" value="P-loop containing nucleoside triphosphate hydrolases"/>
    <property type="match status" value="1"/>
</dbReference>
<evidence type="ECO:0000256" key="2">
    <source>
        <dbReference type="ARBA" id="ARBA00022448"/>
    </source>
</evidence>
<dbReference type="SMART" id="SM00382">
    <property type="entry name" value="AAA"/>
    <property type="match status" value="1"/>
</dbReference>
<evidence type="ECO:0000259" key="6">
    <source>
        <dbReference type="PROSITE" id="PS50893"/>
    </source>
</evidence>
<dbReference type="InterPro" id="IPR003439">
    <property type="entry name" value="ABC_transporter-like_ATP-bd"/>
</dbReference>
<comment type="caution">
    <text evidence="7">The sequence shown here is derived from an EMBL/GenBank/DDBJ whole genome shotgun (WGS) entry which is preliminary data.</text>
</comment>
<keyword evidence="3" id="KW-0547">Nucleotide-binding</keyword>